<reference evidence="1" key="1">
    <citation type="journal article" date="2012" name="Nat. Genet.">
        <title>Whole-genome sequence of Schistosoma haematobium.</title>
        <authorList>
            <person name="Young N.D."/>
            <person name="Jex A.R."/>
            <person name="Li B."/>
            <person name="Liu S."/>
            <person name="Yang L."/>
            <person name="Xiong Z."/>
            <person name="Li Y."/>
            <person name="Cantacessi C."/>
            <person name="Hall R.S."/>
            <person name="Xu X."/>
            <person name="Chen F."/>
            <person name="Wu X."/>
            <person name="Zerlotini A."/>
            <person name="Oliveira G."/>
            <person name="Hofmann A."/>
            <person name="Zhang G."/>
            <person name="Fang X."/>
            <person name="Kang Y."/>
            <person name="Campbell B.E."/>
            <person name="Loukas A."/>
            <person name="Ranganathan S."/>
            <person name="Rollinson D."/>
            <person name="Rinaldi G."/>
            <person name="Brindley P.J."/>
            <person name="Yang H."/>
            <person name="Wang J."/>
            <person name="Wang J."/>
            <person name="Gasser R.B."/>
        </authorList>
    </citation>
    <scope>NUCLEOTIDE SEQUENCE</scope>
</reference>
<dbReference type="EMBL" id="AMPZ03000001">
    <property type="protein sequence ID" value="KAH9596638.1"/>
    <property type="molecule type" value="Genomic_DNA"/>
</dbReference>
<sequence>MRWQNTIRNNLLLERRNQLPAEEEIRKRLWKWIGHTLKKSSNCITIKALTWDFEGNRKRERPKNTLCRELEADMERMNNNWKELARIALDSVGWRLPMVDLCSFMRSNRRK</sequence>
<dbReference type="AlphaFoldDB" id="A0A922LZG4"/>
<reference evidence="1" key="3">
    <citation type="submission" date="2021-06" db="EMBL/GenBank/DDBJ databases">
        <title>Chromosome-level genome assembly for S. haematobium.</title>
        <authorList>
            <person name="Stroehlein A.J."/>
        </authorList>
    </citation>
    <scope>NUCLEOTIDE SEQUENCE</scope>
</reference>
<accession>A0A922LZG4</accession>
<evidence type="ECO:0000313" key="1">
    <source>
        <dbReference type="EMBL" id="KAH9596638.1"/>
    </source>
</evidence>
<organism evidence="1 2">
    <name type="scientific">Schistosoma haematobium</name>
    <name type="common">Blood fluke</name>
    <dbReference type="NCBI Taxonomy" id="6185"/>
    <lineage>
        <taxon>Eukaryota</taxon>
        <taxon>Metazoa</taxon>
        <taxon>Spiralia</taxon>
        <taxon>Lophotrochozoa</taxon>
        <taxon>Platyhelminthes</taxon>
        <taxon>Trematoda</taxon>
        <taxon>Digenea</taxon>
        <taxon>Strigeidida</taxon>
        <taxon>Schistosomatoidea</taxon>
        <taxon>Schistosomatidae</taxon>
        <taxon>Schistosoma</taxon>
    </lineage>
</organism>
<reference evidence="1" key="2">
    <citation type="journal article" date="2019" name="Gigascience">
        <title>High-quality Schistosoma haematobium genome achieved by single-molecule and long-range sequencing.</title>
        <authorList>
            <person name="Stroehlein A.J."/>
            <person name="Korhonen P.K."/>
            <person name="Chong T.M."/>
            <person name="Lim Y.L."/>
            <person name="Chan K.G."/>
            <person name="Webster B."/>
            <person name="Rollinson D."/>
            <person name="Brindley P.J."/>
            <person name="Gasser R.B."/>
            <person name="Young N.D."/>
        </authorList>
    </citation>
    <scope>NUCLEOTIDE SEQUENCE</scope>
</reference>
<comment type="caution">
    <text evidence="1">The sequence shown here is derived from an EMBL/GenBank/DDBJ whole genome shotgun (WGS) entry which is preliminary data.</text>
</comment>
<evidence type="ECO:0000313" key="2">
    <source>
        <dbReference type="Proteomes" id="UP000471633"/>
    </source>
</evidence>
<keyword evidence="2" id="KW-1185">Reference proteome</keyword>
<dbReference type="Proteomes" id="UP000471633">
    <property type="component" value="Unassembled WGS sequence"/>
</dbReference>
<dbReference type="GeneID" id="75576910"/>
<dbReference type="KEGG" id="shx:MS3_00002255"/>
<proteinExistence type="predicted"/>
<gene>
    <name evidence="1" type="ORF">MS3_00002255</name>
</gene>
<reference evidence="1" key="4">
    <citation type="journal article" date="2022" name="PLoS Pathog.">
        <title>Chromosome-level genome of Schistosoma haematobium underpins genome-wide explorations of molecular variation.</title>
        <authorList>
            <person name="Stroehlein A.J."/>
            <person name="Korhonen P.K."/>
            <person name="Lee V.V."/>
            <person name="Ralph S.A."/>
            <person name="Mentink-Kane M."/>
            <person name="You H."/>
            <person name="McManus D.P."/>
            <person name="Tchuente L.T."/>
            <person name="Stothard J.R."/>
            <person name="Kaur P."/>
            <person name="Dudchenko O."/>
            <person name="Aiden E.L."/>
            <person name="Yang B."/>
            <person name="Yang H."/>
            <person name="Emery A.M."/>
            <person name="Webster B.L."/>
            <person name="Brindley P.J."/>
            <person name="Rollinson D."/>
            <person name="Chang B.C.H."/>
            <person name="Gasser R.B."/>
            <person name="Young N.D."/>
        </authorList>
    </citation>
    <scope>NUCLEOTIDE SEQUENCE</scope>
</reference>
<dbReference type="CTD" id="75576910"/>
<name>A0A922LZG4_SCHHA</name>
<dbReference type="RefSeq" id="XP_051075290.1">
    <property type="nucleotide sequence ID" value="XM_051209827.1"/>
</dbReference>
<protein>
    <submittedName>
        <fullName evidence="1">Uncharacterized protein</fullName>
    </submittedName>
</protein>